<keyword evidence="5" id="KW-0812">Transmembrane</keyword>
<dbReference type="EMBL" id="QNRQ01000012">
    <property type="protein sequence ID" value="RBP36438.1"/>
    <property type="molecule type" value="Genomic_DNA"/>
</dbReference>
<protein>
    <submittedName>
        <fullName evidence="10">Adhesin transport system outer membrane protein</fullName>
    </submittedName>
</protein>
<keyword evidence="9" id="KW-0732">Signal</keyword>
<organism evidence="10 11">
    <name type="scientific">Eoetvoesiella caeni</name>
    <dbReference type="NCBI Taxonomy" id="645616"/>
    <lineage>
        <taxon>Bacteria</taxon>
        <taxon>Pseudomonadati</taxon>
        <taxon>Pseudomonadota</taxon>
        <taxon>Betaproteobacteria</taxon>
        <taxon>Burkholderiales</taxon>
        <taxon>Alcaligenaceae</taxon>
        <taxon>Eoetvoesiella</taxon>
    </lineage>
</organism>
<dbReference type="AlphaFoldDB" id="A0A366H3K8"/>
<reference evidence="10 11" key="1">
    <citation type="submission" date="2018-06" db="EMBL/GenBank/DDBJ databases">
        <title>Genomic Encyclopedia of Type Strains, Phase IV (KMG-IV): sequencing the most valuable type-strain genomes for metagenomic binning, comparative biology and taxonomic classification.</title>
        <authorList>
            <person name="Goeker M."/>
        </authorList>
    </citation>
    <scope>NUCLEOTIDE SEQUENCE [LARGE SCALE GENOMIC DNA]</scope>
    <source>
        <strain evidence="10 11">DSM 25520</strain>
    </source>
</reference>
<evidence type="ECO:0000256" key="7">
    <source>
        <dbReference type="ARBA" id="ARBA00023237"/>
    </source>
</evidence>
<dbReference type="GO" id="GO:1990281">
    <property type="term" value="C:efflux pump complex"/>
    <property type="evidence" value="ECO:0007669"/>
    <property type="project" value="TreeGrafter"/>
</dbReference>
<feature type="region of interest" description="Disordered" evidence="8">
    <location>
        <begin position="490"/>
        <end position="509"/>
    </location>
</feature>
<keyword evidence="4" id="KW-1134">Transmembrane beta strand</keyword>
<dbReference type="GO" id="GO:0009279">
    <property type="term" value="C:cell outer membrane"/>
    <property type="evidence" value="ECO:0007669"/>
    <property type="project" value="UniProtKB-SubCell"/>
</dbReference>
<evidence type="ECO:0000256" key="2">
    <source>
        <dbReference type="ARBA" id="ARBA00007613"/>
    </source>
</evidence>
<evidence type="ECO:0000313" key="10">
    <source>
        <dbReference type="EMBL" id="RBP36438.1"/>
    </source>
</evidence>
<evidence type="ECO:0000256" key="6">
    <source>
        <dbReference type="ARBA" id="ARBA00023136"/>
    </source>
</evidence>
<sequence length="509" mass="56398">MFTTKELPVPLTCRLTLLALAAAMAGTPLFTQTACAQTANTLQQTVERTVLSNPEIRARFQNLQASLEGQNVVKGGLLPQVDLQGQLGHEWRSQPDSPSYNWSRPSYSLQLKQLLFDGFSTSNNIKQLGFEKLSNYYELLATTDSVVTEAISAYLNVERYRAMILLAKDNFAMHERTLKLLQERQESGVGRGVDLEQANARLALAQSNFMTETGNLNDVLQRYRRIVGEPAAAQLTASPSVAALLPAKPDDFRQSLLDNPSILSKQALVQAAQAGKASASGRFSPTVQLQASTGTDRQLPDDSYRNQRSTNVQVVLSYNLYRGGADSARMRQTSAQWYSARDVRDYTCRNAQQELSTTWNNIMRLRQQMPFLRKHEQAMMKVGVAAEQQFQIGQRTLLDLLDSANELFDARRALLNGQYDLKQLEYRWLALSHQVLPALDLSNTRQAIPENAKLAFPEESLASCLTPTPDTSNLEALSITYHEGMLPPTLSPLSSATPAAAGRNQAAAR</sequence>
<dbReference type="Gene3D" id="1.20.1600.10">
    <property type="entry name" value="Outer membrane efflux proteins (OEP)"/>
    <property type="match status" value="1"/>
</dbReference>
<dbReference type="InterPro" id="IPR010130">
    <property type="entry name" value="T1SS_OMP_TolC"/>
</dbReference>
<dbReference type="GO" id="GO:0015562">
    <property type="term" value="F:efflux transmembrane transporter activity"/>
    <property type="evidence" value="ECO:0007669"/>
    <property type="project" value="InterPro"/>
</dbReference>
<feature type="signal peptide" evidence="9">
    <location>
        <begin position="1"/>
        <end position="36"/>
    </location>
</feature>
<dbReference type="NCBIfam" id="TIGR01844">
    <property type="entry name" value="type_I_sec_TolC"/>
    <property type="match status" value="1"/>
</dbReference>
<evidence type="ECO:0000256" key="4">
    <source>
        <dbReference type="ARBA" id="ARBA00022452"/>
    </source>
</evidence>
<dbReference type="InterPro" id="IPR051906">
    <property type="entry name" value="TolC-like"/>
</dbReference>
<evidence type="ECO:0000256" key="3">
    <source>
        <dbReference type="ARBA" id="ARBA00022448"/>
    </source>
</evidence>
<keyword evidence="6" id="KW-0472">Membrane</keyword>
<comment type="similarity">
    <text evidence="2">Belongs to the outer membrane factor (OMF) (TC 1.B.17) family.</text>
</comment>
<feature type="chain" id="PRO_5016703606" evidence="9">
    <location>
        <begin position="37"/>
        <end position="509"/>
    </location>
</feature>
<keyword evidence="11" id="KW-1185">Reference proteome</keyword>
<name>A0A366H3K8_9BURK</name>
<evidence type="ECO:0000256" key="5">
    <source>
        <dbReference type="ARBA" id="ARBA00022692"/>
    </source>
</evidence>
<evidence type="ECO:0000313" key="11">
    <source>
        <dbReference type="Proteomes" id="UP000253628"/>
    </source>
</evidence>
<dbReference type="PANTHER" id="PTHR30026:SF22">
    <property type="entry name" value="OUTER MEMBRANE EFFLUX PROTEIN"/>
    <property type="match status" value="1"/>
</dbReference>
<proteinExistence type="inferred from homology"/>
<evidence type="ECO:0000256" key="9">
    <source>
        <dbReference type="SAM" id="SignalP"/>
    </source>
</evidence>
<accession>A0A366H3K8</accession>
<comment type="caution">
    <text evidence="10">The sequence shown here is derived from an EMBL/GenBank/DDBJ whole genome shotgun (WGS) entry which is preliminary data.</text>
</comment>
<dbReference type="Pfam" id="PF02321">
    <property type="entry name" value="OEP"/>
    <property type="match status" value="2"/>
</dbReference>
<dbReference type="PANTHER" id="PTHR30026">
    <property type="entry name" value="OUTER MEMBRANE PROTEIN TOLC"/>
    <property type="match status" value="1"/>
</dbReference>
<dbReference type="SUPFAM" id="SSF56954">
    <property type="entry name" value="Outer membrane efflux proteins (OEP)"/>
    <property type="match status" value="1"/>
</dbReference>
<dbReference type="RefSeq" id="WP_242341861.1">
    <property type="nucleotide sequence ID" value="NZ_JACCEU010000006.1"/>
</dbReference>
<evidence type="ECO:0000256" key="1">
    <source>
        <dbReference type="ARBA" id="ARBA00004442"/>
    </source>
</evidence>
<gene>
    <name evidence="10" type="ORF">DFR37_11217</name>
</gene>
<keyword evidence="3" id="KW-0813">Transport</keyword>
<dbReference type="InterPro" id="IPR003423">
    <property type="entry name" value="OMP_efflux"/>
</dbReference>
<dbReference type="GO" id="GO:0015288">
    <property type="term" value="F:porin activity"/>
    <property type="evidence" value="ECO:0007669"/>
    <property type="project" value="TreeGrafter"/>
</dbReference>
<keyword evidence="7" id="KW-0998">Cell outer membrane</keyword>
<comment type="subcellular location">
    <subcellularLocation>
        <location evidence="1">Cell outer membrane</location>
    </subcellularLocation>
</comment>
<evidence type="ECO:0000256" key="8">
    <source>
        <dbReference type="SAM" id="MobiDB-lite"/>
    </source>
</evidence>
<dbReference type="Proteomes" id="UP000253628">
    <property type="component" value="Unassembled WGS sequence"/>
</dbReference>